<dbReference type="Proteomes" id="UP000040841">
    <property type="component" value="Unassembled WGS sequence"/>
</dbReference>
<protein>
    <submittedName>
        <fullName evidence="1">Protein of uncharacterized function (DUF3800)</fullName>
    </submittedName>
</protein>
<dbReference type="AlphaFoldDB" id="A0AA36LPV6"/>
<dbReference type="EMBL" id="CQBM01000013">
    <property type="protein sequence ID" value="CNI59138.1"/>
    <property type="molecule type" value="Genomic_DNA"/>
</dbReference>
<dbReference type="Pfam" id="PF12686">
    <property type="entry name" value="DUF3800"/>
    <property type="match status" value="1"/>
</dbReference>
<name>A0AA36LPV6_YERMO</name>
<dbReference type="RefSeq" id="WP_049679194.1">
    <property type="nucleotide sequence ID" value="NZ_CABHYM010000047.1"/>
</dbReference>
<sequence>MIQTYNVYCDESCHLENDGKKAMVLGAVWCPVSKRQSIAHRLREIKKKHGLTADFETKWTKVSMSKLGFYMDLIDYFFDDDDLHFRGLVIPDKEQLDHHGFEQSHDDWYYKMYFVMLKTIFDPGSQYRVFIDIKDTLGHEKVRRLHDVLCNNAYDYSRKTIAHIQRINSHEAEQLQLADLLIGALSYLHRNLKESKAKLLLIERIRDRSGYQLTRNTLLREPKFNLMIWASNGGWK</sequence>
<evidence type="ECO:0000313" key="1">
    <source>
        <dbReference type="EMBL" id="CNI59138.1"/>
    </source>
</evidence>
<organism evidence="1 2">
    <name type="scientific">Yersinia mollaretii</name>
    <dbReference type="NCBI Taxonomy" id="33060"/>
    <lineage>
        <taxon>Bacteria</taxon>
        <taxon>Pseudomonadati</taxon>
        <taxon>Pseudomonadota</taxon>
        <taxon>Gammaproteobacteria</taxon>
        <taxon>Enterobacterales</taxon>
        <taxon>Yersiniaceae</taxon>
        <taxon>Yersinia</taxon>
    </lineage>
</organism>
<proteinExistence type="predicted"/>
<reference evidence="1 2" key="1">
    <citation type="submission" date="2015-03" db="EMBL/GenBank/DDBJ databases">
        <authorList>
            <consortium name="Pathogen Informatics"/>
            <person name="Murphy D."/>
        </authorList>
    </citation>
    <scope>NUCLEOTIDE SEQUENCE [LARGE SCALE GENOMIC DNA]</scope>
    <source>
        <strain evidence="1 2">FE82747</strain>
    </source>
</reference>
<comment type="caution">
    <text evidence="1">The sequence shown here is derived from an EMBL/GenBank/DDBJ whole genome shotgun (WGS) entry which is preliminary data.</text>
</comment>
<dbReference type="InterPro" id="IPR024524">
    <property type="entry name" value="DUF3800"/>
</dbReference>
<gene>
    <name evidence="1" type="ORF">ERS008502_03710</name>
</gene>
<accession>A0AA36LPV6</accession>
<evidence type="ECO:0000313" key="2">
    <source>
        <dbReference type="Proteomes" id="UP000040841"/>
    </source>
</evidence>